<name>A0AAV1T8V1_9STRA</name>
<organism evidence="1 2">
    <name type="scientific">Peronospora matthiolae</name>
    <dbReference type="NCBI Taxonomy" id="2874970"/>
    <lineage>
        <taxon>Eukaryota</taxon>
        <taxon>Sar</taxon>
        <taxon>Stramenopiles</taxon>
        <taxon>Oomycota</taxon>
        <taxon>Peronosporomycetes</taxon>
        <taxon>Peronosporales</taxon>
        <taxon>Peronosporaceae</taxon>
        <taxon>Peronospora</taxon>
    </lineage>
</organism>
<dbReference type="EMBL" id="CAKLBY020000029">
    <property type="protein sequence ID" value="CAK7905404.1"/>
    <property type="molecule type" value="Genomic_DNA"/>
</dbReference>
<reference evidence="1" key="1">
    <citation type="submission" date="2024-01" db="EMBL/GenBank/DDBJ databases">
        <authorList>
            <person name="Webb A."/>
        </authorList>
    </citation>
    <scope>NUCLEOTIDE SEQUENCE</scope>
    <source>
        <strain evidence="1">Pm1</strain>
    </source>
</reference>
<accession>A0AAV1T8V1</accession>
<protein>
    <submittedName>
        <fullName evidence="1">Uncharacterized protein</fullName>
    </submittedName>
</protein>
<gene>
    <name evidence="1" type="ORF">PM001_LOCUS3102</name>
</gene>
<evidence type="ECO:0000313" key="2">
    <source>
        <dbReference type="Proteomes" id="UP001162060"/>
    </source>
</evidence>
<sequence length="170" mass="19304">MAQNRQPSENIHELHSSAIHFVEFVQSKYDRMRVRYDEEVQRSDAFREALVDRVDQVATIAHLKAGVLRTVRARHAAQAKADREIVGIRKQMDDAGNRLVTECDRLSDSLRKAKNRKSQYKVSCIHIQSKLSRALKQVAGLQVKLAKRGGALYLSDQMNVISCSAPYKIT</sequence>
<proteinExistence type="predicted"/>
<evidence type="ECO:0000313" key="1">
    <source>
        <dbReference type="EMBL" id="CAK7905404.1"/>
    </source>
</evidence>
<dbReference type="AlphaFoldDB" id="A0AAV1T8V1"/>
<dbReference type="Proteomes" id="UP001162060">
    <property type="component" value="Unassembled WGS sequence"/>
</dbReference>
<comment type="caution">
    <text evidence="1">The sequence shown here is derived from an EMBL/GenBank/DDBJ whole genome shotgun (WGS) entry which is preliminary data.</text>
</comment>